<feature type="region of interest" description="Disordered" evidence="1">
    <location>
        <begin position="1"/>
        <end position="24"/>
    </location>
</feature>
<organism evidence="2 3">
    <name type="scientific">Panagrellus redivivus</name>
    <name type="common">Microworm</name>
    <dbReference type="NCBI Taxonomy" id="6233"/>
    <lineage>
        <taxon>Eukaryota</taxon>
        <taxon>Metazoa</taxon>
        <taxon>Ecdysozoa</taxon>
        <taxon>Nematoda</taxon>
        <taxon>Chromadorea</taxon>
        <taxon>Rhabditida</taxon>
        <taxon>Tylenchina</taxon>
        <taxon>Panagrolaimomorpha</taxon>
        <taxon>Panagrolaimoidea</taxon>
        <taxon>Panagrolaimidae</taxon>
        <taxon>Panagrellus</taxon>
    </lineage>
</organism>
<sequence length="85" mass="9332">MYGKESLVTSNMTQGHAQDDQHSRHWRAVRVPIEEDVSVDAPNPEEKVCQLVKEIPKPVDPPFSGNSVEAGVIVATEEAAVIRNP</sequence>
<keyword evidence="2" id="KW-1185">Reference proteome</keyword>
<name>A0A7E4VZK4_PANRE</name>
<evidence type="ECO:0000313" key="3">
    <source>
        <dbReference type="WBParaSite" id="Pan_g5176.t1"/>
    </source>
</evidence>
<dbReference type="Proteomes" id="UP000492821">
    <property type="component" value="Unassembled WGS sequence"/>
</dbReference>
<reference evidence="2" key="1">
    <citation type="journal article" date="2013" name="Genetics">
        <title>The draft genome and transcriptome of Panagrellus redivivus are shaped by the harsh demands of a free-living lifestyle.</title>
        <authorList>
            <person name="Srinivasan J."/>
            <person name="Dillman A.R."/>
            <person name="Macchietto M.G."/>
            <person name="Heikkinen L."/>
            <person name="Lakso M."/>
            <person name="Fracchia K.M."/>
            <person name="Antoshechkin I."/>
            <person name="Mortazavi A."/>
            <person name="Wong G."/>
            <person name="Sternberg P.W."/>
        </authorList>
    </citation>
    <scope>NUCLEOTIDE SEQUENCE [LARGE SCALE GENOMIC DNA]</scope>
    <source>
        <strain evidence="2">MT8872</strain>
    </source>
</reference>
<protein>
    <submittedName>
        <fullName evidence="3">Uncharacterized protein</fullName>
    </submittedName>
</protein>
<evidence type="ECO:0000256" key="1">
    <source>
        <dbReference type="SAM" id="MobiDB-lite"/>
    </source>
</evidence>
<accession>A0A7E4VZK4</accession>
<evidence type="ECO:0000313" key="2">
    <source>
        <dbReference type="Proteomes" id="UP000492821"/>
    </source>
</evidence>
<feature type="compositionally biased region" description="Polar residues" evidence="1">
    <location>
        <begin position="7"/>
        <end position="16"/>
    </location>
</feature>
<proteinExistence type="predicted"/>
<dbReference type="AlphaFoldDB" id="A0A7E4VZK4"/>
<dbReference type="WBParaSite" id="Pan_g5176.t1">
    <property type="protein sequence ID" value="Pan_g5176.t1"/>
    <property type="gene ID" value="Pan_g5176"/>
</dbReference>
<reference evidence="3" key="2">
    <citation type="submission" date="2020-10" db="UniProtKB">
        <authorList>
            <consortium name="WormBaseParasite"/>
        </authorList>
    </citation>
    <scope>IDENTIFICATION</scope>
</reference>